<evidence type="ECO:0000256" key="1">
    <source>
        <dbReference type="SAM" id="MobiDB-lite"/>
    </source>
</evidence>
<proteinExistence type="predicted"/>
<dbReference type="EMBL" id="JAHQIW010003997">
    <property type="protein sequence ID" value="KAJ1360868.1"/>
    <property type="molecule type" value="Genomic_DNA"/>
</dbReference>
<dbReference type="Proteomes" id="UP001196413">
    <property type="component" value="Unassembled WGS sequence"/>
</dbReference>
<gene>
    <name evidence="2" type="ORF">KIN20_019962</name>
</gene>
<name>A0AAD5QQI2_PARTN</name>
<evidence type="ECO:0000313" key="3">
    <source>
        <dbReference type="Proteomes" id="UP001196413"/>
    </source>
</evidence>
<dbReference type="AlphaFoldDB" id="A0AAD5QQI2"/>
<comment type="caution">
    <text evidence="2">The sequence shown here is derived from an EMBL/GenBank/DDBJ whole genome shotgun (WGS) entry which is preliminary data.</text>
</comment>
<feature type="region of interest" description="Disordered" evidence="1">
    <location>
        <begin position="1"/>
        <end position="145"/>
    </location>
</feature>
<reference evidence="2" key="1">
    <citation type="submission" date="2021-06" db="EMBL/GenBank/DDBJ databases">
        <title>Parelaphostrongylus tenuis whole genome reference sequence.</title>
        <authorList>
            <person name="Garwood T.J."/>
            <person name="Larsen P.A."/>
            <person name="Fountain-Jones N.M."/>
            <person name="Garbe J.R."/>
            <person name="Macchietto M.G."/>
            <person name="Kania S.A."/>
            <person name="Gerhold R.W."/>
            <person name="Richards J.E."/>
            <person name="Wolf T.M."/>
        </authorList>
    </citation>
    <scope>NUCLEOTIDE SEQUENCE</scope>
    <source>
        <strain evidence="2">MNPRO001-30</strain>
        <tissue evidence="2">Meninges</tissue>
    </source>
</reference>
<feature type="compositionally biased region" description="Basic and acidic residues" evidence="1">
    <location>
        <begin position="12"/>
        <end position="35"/>
    </location>
</feature>
<feature type="compositionally biased region" description="Basic and acidic residues" evidence="1">
    <location>
        <begin position="43"/>
        <end position="67"/>
    </location>
</feature>
<evidence type="ECO:0000313" key="2">
    <source>
        <dbReference type="EMBL" id="KAJ1360868.1"/>
    </source>
</evidence>
<organism evidence="2 3">
    <name type="scientific">Parelaphostrongylus tenuis</name>
    <name type="common">Meningeal worm</name>
    <dbReference type="NCBI Taxonomy" id="148309"/>
    <lineage>
        <taxon>Eukaryota</taxon>
        <taxon>Metazoa</taxon>
        <taxon>Ecdysozoa</taxon>
        <taxon>Nematoda</taxon>
        <taxon>Chromadorea</taxon>
        <taxon>Rhabditida</taxon>
        <taxon>Rhabditina</taxon>
        <taxon>Rhabditomorpha</taxon>
        <taxon>Strongyloidea</taxon>
        <taxon>Metastrongylidae</taxon>
        <taxon>Parelaphostrongylus</taxon>
    </lineage>
</organism>
<sequence>MFTIQPKKARSGKQEKPREKHQDRDRRERDRDRGDRQKHKHAERREKDRDREKNEDRYNKKHEELRKFVLRVLPKHHREKKQRDDEVERVRKERQMKREFSLTPSPDDRLTGNVKKREYSASLERLKKKDADRHKETKKSIHRQR</sequence>
<feature type="compositionally biased region" description="Basic and acidic residues" evidence="1">
    <location>
        <begin position="81"/>
        <end position="139"/>
    </location>
</feature>
<protein>
    <submittedName>
        <fullName evidence="2">Uncharacterized protein</fullName>
    </submittedName>
</protein>
<accession>A0AAD5QQI2</accession>
<keyword evidence="3" id="KW-1185">Reference proteome</keyword>